<organism evidence="4 5">
    <name type="scientific">Candidatus Scatomorpha intestinigallinarum</name>
    <dbReference type="NCBI Taxonomy" id="2840923"/>
    <lineage>
        <taxon>Bacteria</taxon>
        <taxon>Bacillati</taxon>
        <taxon>Bacillota</taxon>
        <taxon>Clostridia</taxon>
        <taxon>Eubacteriales</taxon>
        <taxon>Candidatus Scatomorpha</taxon>
    </lineage>
</organism>
<dbReference type="EMBL" id="DVHH01000188">
    <property type="protein sequence ID" value="HIR55485.1"/>
    <property type="molecule type" value="Genomic_DNA"/>
</dbReference>
<evidence type="ECO:0000259" key="3">
    <source>
        <dbReference type="Pfam" id="PF01557"/>
    </source>
</evidence>
<accession>A0A9D1DME8</accession>
<dbReference type="Proteomes" id="UP000824238">
    <property type="component" value="Unassembled WGS sequence"/>
</dbReference>
<dbReference type="GO" id="GO:0016853">
    <property type="term" value="F:isomerase activity"/>
    <property type="evidence" value="ECO:0007669"/>
    <property type="project" value="UniProtKB-ARBA"/>
</dbReference>
<gene>
    <name evidence="4" type="ORF">IAD36_07835</name>
</gene>
<proteinExistence type="inferred from homology"/>
<dbReference type="Gene3D" id="3.90.850.10">
    <property type="entry name" value="Fumarylacetoacetase-like, C-terminal domain"/>
    <property type="match status" value="1"/>
</dbReference>
<sequence length="282" mass="30642">MKLLSCEYKGETFAAVSDGKKAYRAAPDMYALLDRLEGALPGPELLAGEGIDLGELRLLAPIPEPRQDVICLGMNYMDHSAEAAKWGKDDFVKNAGKAVYFSKRAAYIVGPGGEIDPHLDIVDGLDYEAELAVVLGKDAYRVSKEDAFDYVLGYSVLNDVSARNLQKAHKQFYFGKSLDTHTTMGPWIVTRDELPGAPELDIRCLINGEKRQDSNTRYMIFGVAEVIAELSQGMTLKAGTIIAMGTPAGVGMGFEPPKYLACGDVVRCEIDGIGVLENPVKN</sequence>
<keyword evidence="4" id="KW-0378">Hydrolase</keyword>
<dbReference type="GO" id="GO:0018773">
    <property type="term" value="F:acetylpyruvate hydrolase activity"/>
    <property type="evidence" value="ECO:0007669"/>
    <property type="project" value="TreeGrafter"/>
</dbReference>
<keyword evidence="2" id="KW-0479">Metal-binding</keyword>
<dbReference type="Pfam" id="PF01557">
    <property type="entry name" value="FAA_hydrolase"/>
    <property type="match status" value="1"/>
</dbReference>
<evidence type="ECO:0000313" key="4">
    <source>
        <dbReference type="EMBL" id="HIR55485.1"/>
    </source>
</evidence>
<comment type="similarity">
    <text evidence="1">Belongs to the FAH family.</text>
</comment>
<evidence type="ECO:0000313" key="5">
    <source>
        <dbReference type="Proteomes" id="UP000824238"/>
    </source>
</evidence>
<dbReference type="GO" id="GO:0019752">
    <property type="term" value="P:carboxylic acid metabolic process"/>
    <property type="evidence" value="ECO:0007669"/>
    <property type="project" value="UniProtKB-ARBA"/>
</dbReference>
<comment type="caution">
    <text evidence="4">The sequence shown here is derived from an EMBL/GenBank/DDBJ whole genome shotgun (WGS) entry which is preliminary data.</text>
</comment>
<feature type="domain" description="Fumarylacetoacetase-like C-terminal" evidence="3">
    <location>
        <begin position="69"/>
        <end position="280"/>
    </location>
</feature>
<evidence type="ECO:0000256" key="2">
    <source>
        <dbReference type="ARBA" id="ARBA00022723"/>
    </source>
</evidence>
<dbReference type="PANTHER" id="PTHR11820">
    <property type="entry name" value="ACYLPYRUVASE"/>
    <property type="match status" value="1"/>
</dbReference>
<dbReference type="FunFam" id="3.90.850.10:FF:000002">
    <property type="entry name" value="2-hydroxyhepta-2,4-diene-1,7-dioate isomerase"/>
    <property type="match status" value="1"/>
</dbReference>
<dbReference type="GO" id="GO:0046872">
    <property type="term" value="F:metal ion binding"/>
    <property type="evidence" value="ECO:0007669"/>
    <property type="project" value="UniProtKB-KW"/>
</dbReference>
<name>A0A9D1DME8_9FIRM</name>
<dbReference type="PANTHER" id="PTHR11820:SF7">
    <property type="entry name" value="ACYLPYRUVASE FAHD1, MITOCHONDRIAL"/>
    <property type="match status" value="1"/>
</dbReference>
<dbReference type="InterPro" id="IPR011234">
    <property type="entry name" value="Fumarylacetoacetase-like_C"/>
</dbReference>
<dbReference type="AlphaFoldDB" id="A0A9D1DME8"/>
<dbReference type="InterPro" id="IPR036663">
    <property type="entry name" value="Fumarylacetoacetase_C_sf"/>
</dbReference>
<reference evidence="4" key="1">
    <citation type="submission" date="2020-10" db="EMBL/GenBank/DDBJ databases">
        <authorList>
            <person name="Gilroy R."/>
        </authorList>
    </citation>
    <scope>NUCLEOTIDE SEQUENCE</scope>
    <source>
        <strain evidence="4">ChiGjej3B3-7149</strain>
    </source>
</reference>
<dbReference type="SUPFAM" id="SSF56529">
    <property type="entry name" value="FAH"/>
    <property type="match status" value="1"/>
</dbReference>
<evidence type="ECO:0000256" key="1">
    <source>
        <dbReference type="ARBA" id="ARBA00010211"/>
    </source>
</evidence>
<protein>
    <submittedName>
        <fullName evidence="4">Fumarylacetoacetate hydrolase family protein</fullName>
    </submittedName>
</protein>
<reference evidence="4" key="2">
    <citation type="journal article" date="2021" name="PeerJ">
        <title>Extensive microbial diversity within the chicken gut microbiome revealed by metagenomics and culture.</title>
        <authorList>
            <person name="Gilroy R."/>
            <person name="Ravi A."/>
            <person name="Getino M."/>
            <person name="Pursley I."/>
            <person name="Horton D.L."/>
            <person name="Alikhan N.F."/>
            <person name="Baker D."/>
            <person name="Gharbi K."/>
            <person name="Hall N."/>
            <person name="Watson M."/>
            <person name="Adriaenssens E.M."/>
            <person name="Foster-Nyarko E."/>
            <person name="Jarju S."/>
            <person name="Secka A."/>
            <person name="Antonio M."/>
            <person name="Oren A."/>
            <person name="Chaudhuri R.R."/>
            <person name="La Ragione R."/>
            <person name="Hildebrand F."/>
            <person name="Pallen M.J."/>
        </authorList>
    </citation>
    <scope>NUCLEOTIDE SEQUENCE</scope>
    <source>
        <strain evidence="4">ChiGjej3B3-7149</strain>
    </source>
</reference>